<proteinExistence type="predicted"/>
<evidence type="ECO:0000313" key="2">
    <source>
        <dbReference type="EMBL" id="GAA4493258.1"/>
    </source>
</evidence>
<sequence>MLLSLFLSLLLSGCASESVLPTKPCKPVAPSLVAPTPIPEYWAEQYGQCPVYVEQVILALEQCNRDKQAIRDPQYVGGHDASQDP</sequence>
<dbReference type="RefSeq" id="WP_425568352.1">
    <property type="nucleotide sequence ID" value="NZ_BAABFC010000001.1"/>
</dbReference>
<comment type="caution">
    <text evidence="2">The sequence shown here is derived from an EMBL/GenBank/DDBJ whole genome shotgun (WGS) entry which is preliminary data.</text>
</comment>
<dbReference type="EMBL" id="BAABFC010000001">
    <property type="protein sequence ID" value="GAA4493258.1"/>
    <property type="molecule type" value="Genomic_DNA"/>
</dbReference>
<gene>
    <name evidence="2" type="ORF">GCM10023095_03140</name>
</gene>
<feature type="signal peptide" evidence="1">
    <location>
        <begin position="1"/>
        <end position="17"/>
    </location>
</feature>
<name>A0ABP8PY52_9GAMM</name>
<protein>
    <submittedName>
        <fullName evidence="2">Uncharacterized protein</fullName>
    </submittedName>
</protein>
<dbReference type="InterPro" id="IPR058979">
    <property type="entry name" value="LysC-like"/>
</dbReference>
<keyword evidence="1" id="KW-0732">Signal</keyword>
<organism evidence="2 3">
    <name type="scientific">Pseudaeromonas paramecii</name>
    <dbReference type="NCBI Taxonomy" id="2138166"/>
    <lineage>
        <taxon>Bacteria</taxon>
        <taxon>Pseudomonadati</taxon>
        <taxon>Pseudomonadota</taxon>
        <taxon>Gammaproteobacteria</taxon>
        <taxon>Aeromonadales</taxon>
        <taxon>Aeromonadaceae</taxon>
        <taxon>Pseudaeromonas</taxon>
    </lineage>
</organism>
<evidence type="ECO:0000313" key="3">
    <source>
        <dbReference type="Proteomes" id="UP001501321"/>
    </source>
</evidence>
<dbReference type="Proteomes" id="UP001501321">
    <property type="component" value="Unassembled WGS sequence"/>
</dbReference>
<dbReference type="Pfam" id="PF23793">
    <property type="entry name" value="LysC"/>
    <property type="match status" value="1"/>
</dbReference>
<accession>A0ABP8PY52</accession>
<keyword evidence="3" id="KW-1185">Reference proteome</keyword>
<reference evidence="3" key="1">
    <citation type="journal article" date="2019" name="Int. J. Syst. Evol. Microbiol.">
        <title>The Global Catalogue of Microorganisms (GCM) 10K type strain sequencing project: providing services to taxonomists for standard genome sequencing and annotation.</title>
        <authorList>
            <consortium name="The Broad Institute Genomics Platform"/>
            <consortium name="The Broad Institute Genome Sequencing Center for Infectious Disease"/>
            <person name="Wu L."/>
            <person name="Ma J."/>
        </authorList>
    </citation>
    <scope>NUCLEOTIDE SEQUENCE [LARGE SCALE GENOMIC DNA]</scope>
    <source>
        <strain evidence="3">JCM 32226</strain>
    </source>
</reference>
<feature type="chain" id="PRO_5045712617" evidence="1">
    <location>
        <begin position="18"/>
        <end position="85"/>
    </location>
</feature>
<evidence type="ECO:0000256" key="1">
    <source>
        <dbReference type="SAM" id="SignalP"/>
    </source>
</evidence>